<reference evidence="1" key="1">
    <citation type="journal article" date="2015" name="Nature">
        <title>Complex archaea that bridge the gap between prokaryotes and eukaryotes.</title>
        <authorList>
            <person name="Spang A."/>
            <person name="Saw J.H."/>
            <person name="Jorgensen S.L."/>
            <person name="Zaremba-Niedzwiedzka K."/>
            <person name="Martijn J."/>
            <person name="Lind A.E."/>
            <person name="van Eijk R."/>
            <person name="Schleper C."/>
            <person name="Guy L."/>
            <person name="Ettema T.J."/>
        </authorList>
    </citation>
    <scope>NUCLEOTIDE SEQUENCE</scope>
</reference>
<accession>A0A0F9A603</accession>
<sequence length="232" mass="23956">VESEANDALVAQKLDHLVAVADGDDVVNNSIIARLADSGATADWSTYVQTTDSLRAIRDRGDAEWITATGFALASVLGALGDAAAAGDPTSSDTVMKYIKQLINVLVGTAGVGTYPAEAAPANAVNLAEVLRAIHADVATDGVVVASINTDAIDKVALEGTIWDELLDYTAGVDTNLTLRQHFRLAAAALYGKASGLATTTALYRNIPDDVNAITATVDADGNRSAVTLDKT</sequence>
<feature type="non-terminal residue" evidence="1">
    <location>
        <position position="1"/>
    </location>
</feature>
<evidence type="ECO:0000313" key="1">
    <source>
        <dbReference type="EMBL" id="KKL04900.1"/>
    </source>
</evidence>
<proteinExistence type="predicted"/>
<name>A0A0F9A603_9ZZZZ</name>
<dbReference type="AlphaFoldDB" id="A0A0F9A603"/>
<comment type="caution">
    <text evidence="1">The sequence shown here is derived from an EMBL/GenBank/DDBJ whole genome shotgun (WGS) entry which is preliminary data.</text>
</comment>
<dbReference type="EMBL" id="LAZR01044341">
    <property type="protein sequence ID" value="KKL04900.1"/>
    <property type="molecule type" value="Genomic_DNA"/>
</dbReference>
<gene>
    <name evidence="1" type="ORF">LCGC14_2611430</name>
</gene>
<protein>
    <submittedName>
        <fullName evidence="1">Uncharacterized protein</fullName>
    </submittedName>
</protein>
<organism evidence="1">
    <name type="scientific">marine sediment metagenome</name>
    <dbReference type="NCBI Taxonomy" id="412755"/>
    <lineage>
        <taxon>unclassified sequences</taxon>
        <taxon>metagenomes</taxon>
        <taxon>ecological metagenomes</taxon>
    </lineage>
</organism>